<evidence type="ECO:0000313" key="1">
    <source>
        <dbReference type="EMBL" id="MCR6679934.1"/>
    </source>
</evidence>
<protein>
    <submittedName>
        <fullName evidence="1">Sigma 54-interacting transcriptional regulator</fullName>
    </submittedName>
</protein>
<organism evidence="1 2">
    <name type="scientific">Escherichia marmotae</name>
    <dbReference type="NCBI Taxonomy" id="1499973"/>
    <lineage>
        <taxon>Bacteria</taxon>
        <taxon>Pseudomonadati</taxon>
        <taxon>Pseudomonadota</taxon>
        <taxon>Gammaproteobacteria</taxon>
        <taxon>Enterobacterales</taxon>
        <taxon>Enterobacteriaceae</taxon>
        <taxon>Escherichia</taxon>
    </lineage>
</organism>
<accession>A0AAW5MV52</accession>
<dbReference type="Proteomes" id="UP001206878">
    <property type="component" value="Unassembled WGS sequence"/>
</dbReference>
<dbReference type="AlphaFoldDB" id="A0AAW5MV52"/>
<reference evidence="1" key="1">
    <citation type="submission" date="2022-07" db="EMBL/GenBank/DDBJ databases">
        <title>Diversity of ethanolamine utilization by human commensal Escherichia coli.</title>
        <authorList>
            <person name="Jubelin G."/>
        </authorList>
    </citation>
    <scope>NUCLEOTIDE SEQUENCE</scope>
    <source>
        <strain evidence="1">S1</strain>
    </source>
</reference>
<dbReference type="SUPFAM" id="SSF52540">
    <property type="entry name" value="P-loop containing nucleoside triphosphate hydrolases"/>
    <property type="match status" value="1"/>
</dbReference>
<sequence length="77" mass="8741">ARRFAEERQESLDFLMSGISTRNRLFYRMFEQIEKVAIISRAPILLNGPTGAGMSFLARRIFELLQAGLQFSGAFVV</sequence>
<name>A0AAW5MV52_9ESCH</name>
<comment type="caution">
    <text evidence="1">The sequence shown here is derived from an EMBL/GenBank/DDBJ whole genome shotgun (WGS) entry which is preliminary data.</text>
</comment>
<dbReference type="EMBL" id="JANPXH010002003">
    <property type="protein sequence ID" value="MCR6679934.1"/>
    <property type="molecule type" value="Genomic_DNA"/>
</dbReference>
<gene>
    <name evidence="1" type="ORF">NVV43_31745</name>
</gene>
<proteinExistence type="predicted"/>
<evidence type="ECO:0000313" key="2">
    <source>
        <dbReference type="Proteomes" id="UP001206878"/>
    </source>
</evidence>
<dbReference type="InterPro" id="IPR027417">
    <property type="entry name" value="P-loop_NTPase"/>
</dbReference>
<feature type="non-terminal residue" evidence="1">
    <location>
        <position position="1"/>
    </location>
</feature>
<feature type="non-terminal residue" evidence="1">
    <location>
        <position position="77"/>
    </location>
</feature>